<dbReference type="Proteomes" id="UP000308018">
    <property type="component" value="Unassembled WGS sequence"/>
</dbReference>
<dbReference type="GO" id="GO:0004519">
    <property type="term" value="F:endonuclease activity"/>
    <property type="evidence" value="ECO:0007669"/>
    <property type="project" value="UniProtKB-KW"/>
</dbReference>
<sequence>MKIDNPVTYTKGELELVDNFIKRDKKNGTDWGDDEFKDIKLSIKNHYKVEQNYVCPYCAITYPVGHGMAWDIEHIVPKDKKVQFMFEPENLCVACKDCNGAKSSKEVLVNPDRRRFPNSSQDYKIIHPHFDFYHEHINAISPGDFYRPLSEKGEFTIVTCRLLRFYGVVKREQPEQDINDLAKALIDADGVARKILEDELVKRIVNKRNMD</sequence>
<dbReference type="GO" id="GO:0008270">
    <property type="term" value="F:zinc ion binding"/>
    <property type="evidence" value="ECO:0007669"/>
    <property type="project" value="InterPro"/>
</dbReference>
<reference evidence="3 5" key="4">
    <citation type="submission" date="2019-04" db="EMBL/GenBank/DDBJ databases">
        <title>A reverse ecology approach based on a biological definition of microbial populations.</title>
        <authorList>
            <person name="Arevalo P."/>
            <person name="Vaninsberghe D."/>
            <person name="Elsherbini J."/>
            <person name="Gore J."/>
            <person name="Polz M."/>
        </authorList>
    </citation>
    <scope>NUCLEOTIDE SEQUENCE [LARGE SCALE GENOMIC DNA]</scope>
    <source>
        <strain evidence="3 5">10N.222.45.A8</strain>
    </source>
</reference>
<dbReference type="InterPro" id="IPR002711">
    <property type="entry name" value="HNH"/>
</dbReference>
<keyword evidence="3" id="KW-0255">Endonuclease</keyword>
<dbReference type="Gene3D" id="1.10.30.50">
    <property type="match status" value="1"/>
</dbReference>
<dbReference type="GO" id="GO:0003676">
    <property type="term" value="F:nucleic acid binding"/>
    <property type="evidence" value="ECO:0007669"/>
    <property type="project" value="InterPro"/>
</dbReference>
<name>A0A2N7NLA2_9VIBR</name>
<evidence type="ECO:0000313" key="5">
    <source>
        <dbReference type="Proteomes" id="UP000308018"/>
    </source>
</evidence>
<organism evidence="2 4">
    <name type="scientific">Vibrio tasmaniensis</name>
    <dbReference type="NCBI Taxonomy" id="212663"/>
    <lineage>
        <taxon>Bacteria</taxon>
        <taxon>Pseudomonadati</taxon>
        <taxon>Pseudomonadota</taxon>
        <taxon>Gammaproteobacteria</taxon>
        <taxon>Vibrionales</taxon>
        <taxon>Vibrionaceae</taxon>
        <taxon>Vibrio</taxon>
    </lineage>
</organism>
<gene>
    <name evidence="2" type="ORF">BCS92_07820</name>
    <name evidence="3" type="ORF">FC057_00145</name>
</gene>
<dbReference type="EMBL" id="SYVV01000001">
    <property type="protein sequence ID" value="TKG37686.1"/>
    <property type="molecule type" value="Genomic_DNA"/>
</dbReference>
<evidence type="ECO:0000313" key="2">
    <source>
        <dbReference type="EMBL" id="PMP16546.1"/>
    </source>
</evidence>
<dbReference type="RefSeq" id="WP_102257582.1">
    <property type="nucleotide sequence ID" value="NZ_MDBP01000032.1"/>
</dbReference>
<reference evidence="2" key="2">
    <citation type="submission" date="2016-07" db="EMBL/GenBank/DDBJ databases">
        <authorList>
            <person name="Wan K."/>
            <person name="Booth B."/>
            <person name="Spirohn K."/>
            <person name="Hao T."/>
            <person name="Hu Y."/>
            <person name="Calderwood M."/>
            <person name="Hill D."/>
            <person name="Mohr S."/>
            <person name="Vidal M."/>
            <person name="Celniker S."/>
            <person name="Perrimon N."/>
        </authorList>
    </citation>
    <scope>NUCLEOTIDE SEQUENCE</scope>
    <source>
        <strain evidence="2">10N.222.48.A2</strain>
    </source>
</reference>
<proteinExistence type="predicted"/>
<reference evidence="4" key="1">
    <citation type="submission" date="2016-07" db="EMBL/GenBank/DDBJ databases">
        <title>Nontailed viruses are major unrecognized killers of bacteria in the ocean.</title>
        <authorList>
            <person name="Kauffman K."/>
            <person name="Hussain F."/>
            <person name="Yang J."/>
            <person name="Arevalo P."/>
            <person name="Brown J."/>
            <person name="Cutler M."/>
            <person name="Kelly L."/>
            <person name="Polz M.F."/>
        </authorList>
    </citation>
    <scope>NUCLEOTIDE SEQUENCE [LARGE SCALE GENOMIC DNA]</scope>
    <source>
        <strain evidence="4">10N.222.48.A2</strain>
    </source>
</reference>
<keyword evidence="3" id="KW-0540">Nuclease</keyword>
<dbReference type="Proteomes" id="UP000235579">
    <property type="component" value="Unassembled WGS sequence"/>
</dbReference>
<feature type="domain" description="HNH" evidence="1">
    <location>
        <begin position="55"/>
        <end position="104"/>
    </location>
</feature>
<evidence type="ECO:0000259" key="1">
    <source>
        <dbReference type="Pfam" id="PF01844"/>
    </source>
</evidence>
<reference evidence="2" key="3">
    <citation type="journal article" date="2018" name="Nature">
        <title>A major lineage of non-tailed dsDNA viruses as unrecognized killers of marine bacteria.</title>
        <authorList>
            <person name="Kauffman K.M."/>
            <person name="Hussain F.A."/>
            <person name="Yang J."/>
            <person name="Arevalo P."/>
            <person name="Brown J.M."/>
            <person name="Chang W.K."/>
            <person name="VanInsberghe D."/>
            <person name="Elsherbini J."/>
            <person name="Sharma R.S."/>
            <person name="Cutler M.B."/>
            <person name="Kelly L."/>
            <person name="Polz M.F."/>
        </authorList>
    </citation>
    <scope>NUCLEOTIDE SEQUENCE</scope>
    <source>
        <strain evidence="2">10N.222.48.A2</strain>
    </source>
</reference>
<dbReference type="Pfam" id="PF01844">
    <property type="entry name" value="HNH"/>
    <property type="match status" value="1"/>
</dbReference>
<comment type="caution">
    <text evidence="2">The sequence shown here is derived from an EMBL/GenBank/DDBJ whole genome shotgun (WGS) entry which is preliminary data.</text>
</comment>
<evidence type="ECO:0000313" key="3">
    <source>
        <dbReference type="EMBL" id="TKG37686.1"/>
    </source>
</evidence>
<protein>
    <submittedName>
        <fullName evidence="3">HNH endonuclease</fullName>
    </submittedName>
</protein>
<evidence type="ECO:0000313" key="4">
    <source>
        <dbReference type="Proteomes" id="UP000235579"/>
    </source>
</evidence>
<dbReference type="AlphaFoldDB" id="A0A2N7NLA2"/>
<dbReference type="EMBL" id="MDBP01000032">
    <property type="protein sequence ID" value="PMP16546.1"/>
    <property type="molecule type" value="Genomic_DNA"/>
</dbReference>
<keyword evidence="3" id="KW-0378">Hydrolase</keyword>
<accession>A0A2N7NLA2</accession>